<protein>
    <submittedName>
        <fullName evidence="1">Uncharacterized protein</fullName>
    </submittedName>
</protein>
<evidence type="ECO:0000313" key="2">
    <source>
        <dbReference type="Proteomes" id="UP000250321"/>
    </source>
</evidence>
<organism evidence="1 2">
    <name type="scientific">Prunus yedoensis var. nudiflora</name>
    <dbReference type="NCBI Taxonomy" id="2094558"/>
    <lineage>
        <taxon>Eukaryota</taxon>
        <taxon>Viridiplantae</taxon>
        <taxon>Streptophyta</taxon>
        <taxon>Embryophyta</taxon>
        <taxon>Tracheophyta</taxon>
        <taxon>Spermatophyta</taxon>
        <taxon>Magnoliopsida</taxon>
        <taxon>eudicotyledons</taxon>
        <taxon>Gunneridae</taxon>
        <taxon>Pentapetalae</taxon>
        <taxon>rosids</taxon>
        <taxon>fabids</taxon>
        <taxon>Rosales</taxon>
        <taxon>Rosaceae</taxon>
        <taxon>Amygdaloideae</taxon>
        <taxon>Amygdaleae</taxon>
        <taxon>Prunus</taxon>
    </lineage>
</organism>
<sequence length="59" mass="6390">MVKEGLKVLRNSGGFASLSPQQPERLVLVSGFDRIGKSLPRGMMSAFNKARKRVPMGSA</sequence>
<gene>
    <name evidence="1" type="ORF">Pyn_07495</name>
</gene>
<keyword evidence="2" id="KW-1185">Reference proteome</keyword>
<evidence type="ECO:0000313" key="1">
    <source>
        <dbReference type="EMBL" id="PQP91835.1"/>
    </source>
</evidence>
<name>A0A314XIV1_PRUYE</name>
<proteinExistence type="predicted"/>
<accession>A0A314XIV1</accession>
<comment type="caution">
    <text evidence="1">The sequence shown here is derived from an EMBL/GenBank/DDBJ whole genome shotgun (WGS) entry which is preliminary data.</text>
</comment>
<dbReference type="AlphaFoldDB" id="A0A314XIV1"/>
<reference evidence="1 2" key="1">
    <citation type="submission" date="2018-02" db="EMBL/GenBank/DDBJ databases">
        <title>Draft genome of wild Prunus yedoensis var. nudiflora.</title>
        <authorList>
            <person name="Baek S."/>
            <person name="Kim J.-H."/>
            <person name="Choi K."/>
            <person name="Kim G.-B."/>
            <person name="Cho A."/>
            <person name="Jang H."/>
            <person name="Shin C.-H."/>
            <person name="Yu H.-J."/>
            <person name="Mun J.-H."/>
        </authorList>
    </citation>
    <scope>NUCLEOTIDE SEQUENCE [LARGE SCALE GENOMIC DNA]</scope>
    <source>
        <strain evidence="2">cv. Jeju island</strain>
        <tissue evidence="1">Leaf</tissue>
    </source>
</reference>
<dbReference type="EMBL" id="PJQY01002660">
    <property type="protein sequence ID" value="PQP91835.1"/>
    <property type="molecule type" value="Genomic_DNA"/>
</dbReference>
<dbReference type="Proteomes" id="UP000250321">
    <property type="component" value="Unassembled WGS sequence"/>
</dbReference>